<dbReference type="Proteomes" id="UP000187209">
    <property type="component" value="Unassembled WGS sequence"/>
</dbReference>
<organism evidence="3 4">
    <name type="scientific">Stentor coeruleus</name>
    <dbReference type="NCBI Taxonomy" id="5963"/>
    <lineage>
        <taxon>Eukaryota</taxon>
        <taxon>Sar</taxon>
        <taxon>Alveolata</taxon>
        <taxon>Ciliophora</taxon>
        <taxon>Postciliodesmatophora</taxon>
        <taxon>Heterotrichea</taxon>
        <taxon>Heterotrichida</taxon>
        <taxon>Stentoridae</taxon>
        <taxon>Stentor</taxon>
    </lineage>
</organism>
<sequence>MASRILYLILLSSSSLCKKILEYKFNNNFGQIFYDYSENNLHAVNGESSLVDIYDTKPTDRGAFFAKDQENRIKLPPNNFTTTNFYISPTFSIILWVMVGNSYDYVIFYRYNESKDYKIKIKRGMLNNCIWTRFKYKSFDTDPLLGPDDSFLSGKWELLILTFENGIGSMYVNGILKISYKCPLDFIEEETFYYTYLGSFDGTKSVEGFIWYLAIFDNVVILKNYYGNEYSPGNCLTSKCPNSCDPSIVEDGQMNCISENFDSFENAEFEYCPNDCEYGCSKNNCLNCDLSLKSCEIASDQNICLCLLNEILSDKKCTCPDKNYLYLCECLSCHPDCATCEQENKCLECIDNNSSPHTIEGCKCNDGYYFEPLSESTSCNPCHEECSKCEEALICLTCKDNNASPTDTQGCKCNDGFYSLNLTTPFSCLSCHEECKICDQQNHCLICIDENSNPHEYQGCQCNDNYYKSLDNKCIPCIENCLKCDNSISCLQCYPPYHGDFCDFCHSSCITCSGPSYYECIQCSQYNLDGVCVEDCPLGFIKSSNTCENINLSSPTIKFTFTSVGDYFEDSISLLKAYKITETAPFSAYLRGVYFPGQGSLKVELINQMMLSSTFTFSLWINPQYYSSCIIDKFSNNSTQFKVFIINYKIITQIQTDNIYQVESYISVNTNYWNHILISVNKKVISLTINKIYTNQTSFSDTVFIDSLSSDFFIGSDNDIKNTYIGFIYIIESFTYIPNIEFLTTNFCDNCDLCPADGICIPLCMIYEYLYNTIKCENCPETCPIGCKSNNQCNLCADPTCISCPSLNELTCYECMAGYEVANSTCRTCKKGEYYEKDSKICKECLEGCLACISEFICTECIENSRLLDNKCKCDQGYFLTQKCERKIFIAKISITEDNIITLLFSEEPNKILIPKNIQIFIDKKSIDFTLNILTSSSYTIIPNLPNTYTENSILTLSIYKNLTSIYNSLISNETISIHLFLTEESKAKRDEEKKVENAKKVAKLGSVASITATLGLSFLTLDFTSFFYFLNGAEIFYTTILFNIDLNLILSKFLLSLKVPDYIPNIYKNAVDINKGRQMNLKLQDFGFETNLIILNSGVHITVLTIIIAIFIIIKFLSSFKCLEKTLEKPLSMFKYGIFLRFWLQTYYELLIVTTFGLKYNNWENTTQIANGIICIIVLMAQVLGLYIFTYTLLKRLFAKSEEEIEALEAKYNTFFGEFDRNGIFNKFFYALYLLRRTVLVLTFHFSKDKGLQLAISVSFSFIISFYVASVRMFKTKTANFYHFTNEMTTAVFFSVVLGDLLYEKDKMSEKAAMVCIYLIIVAWILSIFCSLMGNLATVIEKIKTCIMKKRRIQNQEECVTVHERDINGRTKETIGLD</sequence>
<feature type="transmembrane region" description="Helical" evidence="1">
    <location>
        <begin position="1253"/>
        <end position="1270"/>
    </location>
</feature>
<keyword evidence="2" id="KW-0732">Signal</keyword>
<dbReference type="SMART" id="SM00261">
    <property type="entry name" value="FU"/>
    <property type="match status" value="6"/>
</dbReference>
<feature type="transmembrane region" description="Helical" evidence="1">
    <location>
        <begin position="1316"/>
        <end position="1341"/>
    </location>
</feature>
<keyword evidence="1" id="KW-1133">Transmembrane helix</keyword>
<dbReference type="CDD" id="cd00064">
    <property type="entry name" value="FU"/>
    <property type="match status" value="1"/>
</dbReference>
<dbReference type="PANTHER" id="PTHR15332">
    <property type="entry name" value="PROPROTEIN CONVERTASE SUBTILISIN_KEXIN TYPE 5-LIKE"/>
    <property type="match status" value="1"/>
</dbReference>
<comment type="caution">
    <text evidence="3">The sequence shown here is derived from an EMBL/GenBank/DDBJ whole genome shotgun (WGS) entry which is preliminary data.</text>
</comment>
<proteinExistence type="predicted"/>
<keyword evidence="1" id="KW-0812">Transmembrane</keyword>
<name>A0A1R2AR74_9CILI</name>
<dbReference type="SUPFAM" id="SSF57184">
    <property type="entry name" value="Growth factor receptor domain"/>
    <property type="match status" value="4"/>
</dbReference>
<dbReference type="PANTHER" id="PTHR15332:SF175">
    <property type="entry name" value="PROPROTEIN CONVERTASE SUBTILISIN_KEXIN TYPE 5-LIKE"/>
    <property type="match status" value="1"/>
</dbReference>
<keyword evidence="1" id="KW-0472">Membrane</keyword>
<evidence type="ECO:0008006" key="5">
    <source>
        <dbReference type="Google" id="ProtNLM"/>
    </source>
</evidence>
<feature type="signal peptide" evidence="2">
    <location>
        <begin position="1"/>
        <end position="17"/>
    </location>
</feature>
<evidence type="ECO:0000313" key="4">
    <source>
        <dbReference type="Proteomes" id="UP000187209"/>
    </source>
</evidence>
<dbReference type="OrthoDB" id="300641at2759"/>
<evidence type="ECO:0000256" key="1">
    <source>
        <dbReference type="SAM" id="Phobius"/>
    </source>
</evidence>
<feature type="transmembrane region" description="Helical" evidence="1">
    <location>
        <begin position="1139"/>
        <end position="1158"/>
    </location>
</feature>
<feature type="transmembrane region" description="Helical" evidence="1">
    <location>
        <begin position="1170"/>
        <end position="1195"/>
    </location>
</feature>
<keyword evidence="4" id="KW-1185">Reference proteome</keyword>
<dbReference type="InterPro" id="IPR006212">
    <property type="entry name" value="Furin_repeat"/>
</dbReference>
<reference evidence="3 4" key="1">
    <citation type="submission" date="2016-11" db="EMBL/GenBank/DDBJ databases">
        <title>The macronuclear genome of Stentor coeruleus: a giant cell with tiny introns.</title>
        <authorList>
            <person name="Slabodnick M."/>
            <person name="Ruby J.G."/>
            <person name="Reiff S.B."/>
            <person name="Swart E.C."/>
            <person name="Gosai S."/>
            <person name="Prabakaran S."/>
            <person name="Witkowska E."/>
            <person name="Larue G.E."/>
            <person name="Fisher S."/>
            <person name="Freeman R.M."/>
            <person name="Gunawardena J."/>
            <person name="Chu W."/>
            <person name="Stover N.A."/>
            <person name="Gregory B.D."/>
            <person name="Nowacki M."/>
            <person name="Derisi J."/>
            <person name="Roy S.W."/>
            <person name="Marshall W.F."/>
            <person name="Sood P."/>
        </authorList>
    </citation>
    <scope>NUCLEOTIDE SEQUENCE [LARGE SCALE GENOMIC DNA]</scope>
    <source>
        <strain evidence="3">WM001</strain>
    </source>
</reference>
<dbReference type="Gene3D" id="2.60.120.200">
    <property type="match status" value="2"/>
</dbReference>
<dbReference type="InterPro" id="IPR013320">
    <property type="entry name" value="ConA-like_dom_sf"/>
</dbReference>
<feature type="transmembrane region" description="Helical" evidence="1">
    <location>
        <begin position="1005"/>
        <end position="1029"/>
    </location>
</feature>
<gene>
    <name evidence="3" type="ORF">SteCoe_36084</name>
</gene>
<dbReference type="Pfam" id="PF13385">
    <property type="entry name" value="Laminin_G_3"/>
    <property type="match status" value="1"/>
</dbReference>
<dbReference type="EMBL" id="MPUH01001605">
    <property type="protein sequence ID" value="OMJ66910.1"/>
    <property type="molecule type" value="Genomic_DNA"/>
</dbReference>
<feature type="transmembrane region" description="Helical" evidence="1">
    <location>
        <begin position="1282"/>
        <end position="1304"/>
    </location>
</feature>
<accession>A0A1R2AR74</accession>
<evidence type="ECO:0000256" key="2">
    <source>
        <dbReference type="SAM" id="SignalP"/>
    </source>
</evidence>
<evidence type="ECO:0000313" key="3">
    <source>
        <dbReference type="EMBL" id="OMJ66910.1"/>
    </source>
</evidence>
<protein>
    <recommendedName>
        <fullName evidence="5">TNFR-Cys domain-containing protein</fullName>
    </recommendedName>
</protein>
<feature type="transmembrane region" description="Helical" evidence="1">
    <location>
        <begin position="1094"/>
        <end position="1118"/>
    </location>
</feature>
<dbReference type="InterPro" id="IPR009030">
    <property type="entry name" value="Growth_fac_rcpt_cys_sf"/>
</dbReference>
<feature type="chain" id="PRO_5012345097" description="TNFR-Cys domain-containing protein" evidence="2">
    <location>
        <begin position="18"/>
        <end position="1379"/>
    </location>
</feature>
<dbReference type="Gene3D" id="2.10.220.10">
    <property type="entry name" value="Hormone Receptor, Insulin-like Growth Factor Receptor 1, Chain A, domain 2"/>
    <property type="match status" value="4"/>
</dbReference>
<dbReference type="SUPFAM" id="SSF49899">
    <property type="entry name" value="Concanavalin A-like lectins/glucanases"/>
    <property type="match status" value="2"/>
</dbReference>